<dbReference type="Pfam" id="PF00460">
    <property type="entry name" value="Flg_bb_rod"/>
    <property type="match status" value="1"/>
</dbReference>
<comment type="function">
    <text evidence="5 6">Structural component of flagellum, the bacterial motility apparatus. Part of the rod structure of flagellar basal body.</text>
</comment>
<dbReference type="EMBL" id="CP001205">
    <property type="protein sequence ID" value="ACK74454.1"/>
    <property type="molecule type" value="Genomic_DNA"/>
</dbReference>
<dbReference type="GeneID" id="56567725"/>
<evidence type="ECO:0000256" key="2">
    <source>
        <dbReference type="ARBA" id="ARBA00009677"/>
    </source>
</evidence>
<evidence type="ECO:0000313" key="8">
    <source>
        <dbReference type="EMBL" id="ACK74454.1"/>
    </source>
</evidence>
<evidence type="ECO:0000256" key="5">
    <source>
        <dbReference type="ARBA" id="ARBA00024934"/>
    </source>
</evidence>
<evidence type="ECO:0000256" key="6">
    <source>
        <dbReference type="PIRNR" id="PIRNR002889"/>
    </source>
</evidence>
<dbReference type="InterPro" id="IPR001444">
    <property type="entry name" value="Flag_bb_rod_N"/>
</dbReference>
<keyword evidence="8" id="KW-0969">Cilium</keyword>
<keyword evidence="4 6" id="KW-0975">Bacterial flagellum</keyword>
<comment type="subunit">
    <text evidence="6">The basal body constitutes a major portion of the flagellar organelle and consists of a number of rings mounted on a central rod.</text>
</comment>
<dbReference type="Proteomes" id="UP000006901">
    <property type="component" value="Chromosome"/>
</dbReference>
<comment type="subcellular location">
    <subcellularLocation>
        <location evidence="1 6">Bacterial flagellum basal body</location>
    </subcellularLocation>
</comment>
<dbReference type="PIRSF" id="PIRSF002889">
    <property type="entry name" value="Rod_FlgB"/>
    <property type="match status" value="1"/>
</dbReference>
<sequence length="135" mass="15696">MNDFERSVDFSHRYLDVLSLRQSVISDNIANVDTPNFKRSKISFESELEKAFLNEDKNDLNLIKSSDKHLSGFKNLKYSDVKPHRVLDHFSTMNNNGNNVDIDSEVKALVQNQMMYHLMTNVQAHYFKSINIVLK</sequence>
<comment type="similarity">
    <text evidence="2 6">Belongs to the flagella basal body rod proteins family.</text>
</comment>
<dbReference type="RefSeq" id="WP_002556893.1">
    <property type="nucleotide sequence ID" value="NC_011728.1"/>
</dbReference>
<evidence type="ECO:0000313" key="9">
    <source>
        <dbReference type="Proteomes" id="UP000006901"/>
    </source>
</evidence>
<dbReference type="GO" id="GO:0071978">
    <property type="term" value="P:bacterial-type flagellum-dependent swarming motility"/>
    <property type="evidence" value="ECO:0007669"/>
    <property type="project" value="TreeGrafter"/>
</dbReference>
<dbReference type="PROSITE" id="PS00588">
    <property type="entry name" value="FLAGELLA_BB_ROD"/>
    <property type="match status" value="1"/>
</dbReference>
<evidence type="ECO:0000256" key="3">
    <source>
        <dbReference type="ARBA" id="ARBA00014376"/>
    </source>
</evidence>
<dbReference type="InterPro" id="IPR019776">
    <property type="entry name" value="Flagellar_basal_body_rod_CS"/>
</dbReference>
<dbReference type="AlphaFoldDB" id="A0A0H3C2U5"/>
<dbReference type="PANTHER" id="PTHR30435:SF12">
    <property type="entry name" value="FLAGELLAR BASAL BODY ROD PROTEIN FLGB"/>
    <property type="match status" value="1"/>
</dbReference>
<dbReference type="KEGG" id="bbz:BbuZS7_0300"/>
<keyword evidence="8" id="KW-0282">Flagellum</keyword>
<proteinExistence type="inferred from homology"/>
<dbReference type="HOGENOM" id="CLU_125463_3_1_12"/>
<keyword evidence="8" id="KW-0966">Cell projection</keyword>
<gene>
    <name evidence="8" type="primary">flgB</name>
    <name evidence="8" type="ordered locus">BbuZS7_0300</name>
</gene>
<dbReference type="NCBIfam" id="NF009265">
    <property type="entry name" value="PRK12622.1"/>
    <property type="match status" value="1"/>
</dbReference>
<dbReference type="PANTHER" id="PTHR30435">
    <property type="entry name" value="FLAGELLAR PROTEIN"/>
    <property type="match status" value="1"/>
</dbReference>
<dbReference type="InterPro" id="IPR006300">
    <property type="entry name" value="FlgB"/>
</dbReference>
<organism evidence="8 9">
    <name type="scientific">Borreliella burgdorferi (strain ZS7)</name>
    <name type="common">Borrelia burgdorferi</name>
    <dbReference type="NCBI Taxonomy" id="445985"/>
    <lineage>
        <taxon>Bacteria</taxon>
        <taxon>Pseudomonadati</taxon>
        <taxon>Spirochaetota</taxon>
        <taxon>Spirochaetia</taxon>
        <taxon>Spirochaetales</taxon>
        <taxon>Borreliaceae</taxon>
        <taxon>Borreliella</taxon>
    </lineage>
</organism>
<evidence type="ECO:0000256" key="4">
    <source>
        <dbReference type="ARBA" id="ARBA00023143"/>
    </source>
</evidence>
<reference evidence="8 9" key="1">
    <citation type="journal article" date="2011" name="J. Bacteriol.">
        <title>Whole-genome sequences of thirteen isolates of Borrelia burgdorferi.</title>
        <authorList>
            <person name="Schutzer S.E."/>
            <person name="Fraser-Liggett C.M."/>
            <person name="Casjens S.R."/>
            <person name="Qiu W.G."/>
            <person name="Dunn J.J."/>
            <person name="Mongodin E.F."/>
            <person name="Luft B.J."/>
        </authorList>
    </citation>
    <scope>NUCLEOTIDE SEQUENCE [LARGE SCALE GENOMIC DNA]</scope>
    <source>
        <strain evidence="8 9">ZS7</strain>
    </source>
</reference>
<protein>
    <recommendedName>
        <fullName evidence="3 6">Flagellar basal body rod protein FlgB</fullName>
    </recommendedName>
</protein>
<evidence type="ECO:0000256" key="1">
    <source>
        <dbReference type="ARBA" id="ARBA00004117"/>
    </source>
</evidence>
<evidence type="ECO:0000259" key="7">
    <source>
        <dbReference type="Pfam" id="PF00460"/>
    </source>
</evidence>
<name>A0A0H3C2U5_BORBZ</name>
<dbReference type="NCBIfam" id="TIGR01396">
    <property type="entry name" value="FlgB"/>
    <property type="match status" value="1"/>
</dbReference>
<feature type="domain" description="Flagellar basal body rod protein N-terminal" evidence="7">
    <location>
        <begin position="19"/>
        <end position="38"/>
    </location>
</feature>
<accession>A0A0H3C2U5</accession>
<dbReference type="GO" id="GO:0030694">
    <property type="term" value="C:bacterial-type flagellum basal body, rod"/>
    <property type="evidence" value="ECO:0007669"/>
    <property type="project" value="InterPro"/>
</dbReference>